<accession>F9P6Y0</accession>
<evidence type="ECO:0000313" key="1">
    <source>
        <dbReference type="EMBL" id="EGV08424.1"/>
    </source>
</evidence>
<protein>
    <submittedName>
        <fullName evidence="1">Uncharacterized protein</fullName>
    </submittedName>
</protein>
<dbReference type="EMBL" id="AFUP01000004">
    <property type="protein sequence ID" value="EGV08424.1"/>
    <property type="molecule type" value="Genomic_DNA"/>
</dbReference>
<dbReference type="eggNOG" id="ENOG502Z7IZ">
    <property type="taxonomic scope" value="Bacteria"/>
</dbReference>
<sequence length="196" mass="21947">MSYQIVVSKNSFDSISGIVIGGYGSEELFPSLVSYEISYAFRDKIKIEKTNSNNVDLLNSDASIVPFAQSDMISTILTGMDPFMNKVVSQSIIGLNNLSEDEKYNIINQISEQQKQQFINPILGVVRTLALPELANMAETLVNLTSFKRHITDSLETVGGPVDVLVISKGDGPIWINRKEYFDISKNLEYSNRKRR</sequence>
<dbReference type="AlphaFoldDB" id="F9P6Y0"/>
<dbReference type="Proteomes" id="UP000003287">
    <property type="component" value="Unassembled WGS sequence"/>
</dbReference>
<gene>
    <name evidence="1" type="ORF">HMPREF1042_1627</name>
</gene>
<proteinExistence type="predicted"/>
<organism evidence="1 2">
    <name type="scientific">Streptococcus constellatus subsp. pharyngis SK1060 = CCUG 46377</name>
    <dbReference type="NCBI Taxonomy" id="1035184"/>
    <lineage>
        <taxon>Bacteria</taxon>
        <taxon>Bacillati</taxon>
        <taxon>Bacillota</taxon>
        <taxon>Bacilli</taxon>
        <taxon>Lactobacillales</taxon>
        <taxon>Streptococcaceae</taxon>
        <taxon>Streptococcus</taxon>
        <taxon>Streptococcus anginosus group</taxon>
    </lineage>
</organism>
<evidence type="ECO:0000313" key="2">
    <source>
        <dbReference type="Proteomes" id="UP000003287"/>
    </source>
</evidence>
<reference evidence="1 2" key="1">
    <citation type="submission" date="2011-06" db="EMBL/GenBank/DDBJ databases">
        <authorList>
            <person name="Harkins D.M."/>
            <person name="Madupu R."/>
            <person name="Durkin A.S."/>
            <person name="Torralba M."/>
            <person name="Methe B."/>
            <person name="Sutton G.G."/>
            <person name="Nelson K.E."/>
        </authorList>
    </citation>
    <scope>NUCLEOTIDE SEQUENCE [LARGE SCALE GENOMIC DNA]</scope>
    <source>
        <strain evidence="1 2">SK1060</strain>
    </source>
</reference>
<name>F9P6Y0_STRCV</name>